<evidence type="ECO:0000313" key="1">
    <source>
        <dbReference type="EMBL" id="GEX62581.1"/>
    </source>
</evidence>
<reference evidence="1" key="1">
    <citation type="journal article" date="2019" name="Sci. Rep.">
        <title>Draft genome of Tanacetum cinerariifolium, the natural source of mosquito coil.</title>
        <authorList>
            <person name="Yamashiro T."/>
            <person name="Shiraishi A."/>
            <person name="Satake H."/>
            <person name="Nakayama K."/>
        </authorList>
    </citation>
    <scope>NUCLEOTIDE SEQUENCE</scope>
</reference>
<comment type="caution">
    <text evidence="1">The sequence shown here is derived from an EMBL/GenBank/DDBJ whole genome shotgun (WGS) entry which is preliminary data.</text>
</comment>
<protein>
    <submittedName>
        <fullName evidence="1">Uncharacterized protein</fullName>
    </submittedName>
</protein>
<sequence length="50" mass="5529">MACGVQILGLTTSCSFSAFMSQSDDEISSRVIRWRDGYRLFASVSNYGSK</sequence>
<gene>
    <name evidence="1" type="ORF">Tci_334556</name>
</gene>
<organism evidence="1">
    <name type="scientific">Tanacetum cinerariifolium</name>
    <name type="common">Dalmatian daisy</name>
    <name type="synonym">Chrysanthemum cinerariifolium</name>
    <dbReference type="NCBI Taxonomy" id="118510"/>
    <lineage>
        <taxon>Eukaryota</taxon>
        <taxon>Viridiplantae</taxon>
        <taxon>Streptophyta</taxon>
        <taxon>Embryophyta</taxon>
        <taxon>Tracheophyta</taxon>
        <taxon>Spermatophyta</taxon>
        <taxon>Magnoliopsida</taxon>
        <taxon>eudicotyledons</taxon>
        <taxon>Gunneridae</taxon>
        <taxon>Pentapetalae</taxon>
        <taxon>asterids</taxon>
        <taxon>campanulids</taxon>
        <taxon>Asterales</taxon>
        <taxon>Asteraceae</taxon>
        <taxon>Asteroideae</taxon>
        <taxon>Anthemideae</taxon>
        <taxon>Anthemidinae</taxon>
        <taxon>Tanacetum</taxon>
    </lineage>
</organism>
<name>A0A699H799_TANCI</name>
<accession>A0A699H799</accession>
<proteinExistence type="predicted"/>
<dbReference type="EMBL" id="BKCJ010119713">
    <property type="protein sequence ID" value="GEX62581.1"/>
    <property type="molecule type" value="Genomic_DNA"/>
</dbReference>
<feature type="non-terminal residue" evidence="1">
    <location>
        <position position="50"/>
    </location>
</feature>
<dbReference type="AlphaFoldDB" id="A0A699H799"/>